<feature type="transmembrane region" description="Helical" evidence="6">
    <location>
        <begin position="126"/>
        <end position="146"/>
    </location>
</feature>
<name>A0A023GP24_AMBTT</name>
<sequence>MRHVGVGWIPLVFGVVLAGGALLTFVWAIARGDVTPYLPFVSEAGTDPPQSGFFSLCLFVAATFGLKTILVRYQTVRSFNASCSKKVDALNGASGIVALVSILGMATVASFPVAQIPTVHSVAANVLFFGMFGYQVMQTVITYWMYPNFNGKVIVVVRIFITCGSGICVVLMGALGSVGRSMWHEKGYDHPIRKKLPSDEGFALLVSAAAFEWLLGLCLVLFFFTFVREFHKVTLEVKADVLVDHLDDEPIFRKSPYMSETTYLRAHET</sequence>
<dbReference type="Pfam" id="PF10277">
    <property type="entry name" value="Frag1"/>
    <property type="match status" value="1"/>
</dbReference>
<evidence type="ECO:0000256" key="3">
    <source>
        <dbReference type="ARBA" id="ARBA00022692"/>
    </source>
</evidence>
<keyword evidence="4 6" id="KW-1133">Transmembrane helix</keyword>
<feature type="domain" description="CWH43-like N-terminal" evidence="7">
    <location>
        <begin position="7"/>
        <end position="232"/>
    </location>
</feature>
<reference evidence="8" key="1">
    <citation type="submission" date="2014-03" db="EMBL/GenBank/DDBJ databases">
        <title>The sialotranscriptome of Amblyomma triste, Amblyomma parvum and Amblyomma cajennense ticks, uncovered by 454-based RNA-seq.</title>
        <authorList>
            <person name="Garcia G.R."/>
            <person name="Gardinassi L.G."/>
            <person name="Ribeiro J.M."/>
            <person name="Anatriello E."/>
            <person name="Ferreira B.R."/>
            <person name="Moreira H.N."/>
            <person name="Mafra C."/>
            <person name="Olegario M.M."/>
            <person name="Szabo P.J."/>
            <person name="Miranda-Santos I.K."/>
            <person name="Maruyama S.R."/>
        </authorList>
    </citation>
    <scope>NUCLEOTIDE SEQUENCE</scope>
    <source>
        <strain evidence="8">Mato Grasso do Sul</strain>
        <tissue evidence="8">Salivary glands</tissue>
    </source>
</reference>
<feature type="transmembrane region" description="Helical" evidence="6">
    <location>
        <begin position="153"/>
        <end position="175"/>
    </location>
</feature>
<evidence type="ECO:0000313" key="8">
    <source>
        <dbReference type="EMBL" id="JAC35153.1"/>
    </source>
</evidence>
<proteinExistence type="evidence at transcript level"/>
<feature type="transmembrane region" description="Helical" evidence="6">
    <location>
        <begin position="90"/>
        <end position="114"/>
    </location>
</feature>
<evidence type="ECO:0000256" key="6">
    <source>
        <dbReference type="SAM" id="Phobius"/>
    </source>
</evidence>
<accession>A0A023GP24</accession>
<feature type="transmembrane region" description="Helical" evidence="6">
    <location>
        <begin position="202"/>
        <end position="227"/>
    </location>
</feature>
<dbReference type="AlphaFoldDB" id="A0A023GP24"/>
<protein>
    <recommendedName>
        <fullName evidence="7">CWH43-like N-terminal domain-containing protein</fullName>
    </recommendedName>
</protein>
<evidence type="ECO:0000256" key="4">
    <source>
        <dbReference type="ARBA" id="ARBA00022989"/>
    </source>
</evidence>
<evidence type="ECO:0000256" key="1">
    <source>
        <dbReference type="ARBA" id="ARBA00004127"/>
    </source>
</evidence>
<feature type="transmembrane region" description="Helical" evidence="6">
    <location>
        <begin position="50"/>
        <end position="70"/>
    </location>
</feature>
<evidence type="ECO:0000256" key="5">
    <source>
        <dbReference type="ARBA" id="ARBA00023136"/>
    </source>
</evidence>
<comment type="subcellular location">
    <subcellularLocation>
        <location evidence="1">Endomembrane system</location>
        <topology evidence="1">Multi-pass membrane protein</topology>
    </subcellularLocation>
</comment>
<dbReference type="InterPro" id="IPR050911">
    <property type="entry name" value="DRAM/TMEM150_Autophagy_Mod"/>
</dbReference>
<keyword evidence="5 6" id="KW-0472">Membrane</keyword>
<comment type="similarity">
    <text evidence="2">Belongs to the DRAM/TMEM150 family.</text>
</comment>
<evidence type="ECO:0000259" key="7">
    <source>
        <dbReference type="Pfam" id="PF10277"/>
    </source>
</evidence>
<evidence type="ECO:0000256" key="2">
    <source>
        <dbReference type="ARBA" id="ARBA00006565"/>
    </source>
</evidence>
<feature type="transmembrane region" description="Helical" evidence="6">
    <location>
        <begin position="7"/>
        <end position="30"/>
    </location>
</feature>
<dbReference type="EMBL" id="GBBM01000265">
    <property type="protein sequence ID" value="JAC35153.1"/>
    <property type="molecule type" value="mRNA"/>
</dbReference>
<dbReference type="PANTHER" id="PTHR21324:SF2">
    <property type="entry name" value="EG:22E5.9 PROTEIN"/>
    <property type="match status" value="1"/>
</dbReference>
<dbReference type="PANTHER" id="PTHR21324">
    <property type="entry name" value="FASTING-INDUCIBLE INTEGRAL MEMBRANE PROTEIN TM6P1-RELATED"/>
    <property type="match status" value="1"/>
</dbReference>
<keyword evidence="3 6" id="KW-0812">Transmembrane</keyword>
<dbReference type="GO" id="GO:0012505">
    <property type="term" value="C:endomembrane system"/>
    <property type="evidence" value="ECO:0007669"/>
    <property type="project" value="UniProtKB-SubCell"/>
</dbReference>
<organism evidence="8">
    <name type="scientific">Amblyomma triste</name>
    <name type="common">Neotropical tick</name>
    <dbReference type="NCBI Taxonomy" id="251400"/>
    <lineage>
        <taxon>Eukaryota</taxon>
        <taxon>Metazoa</taxon>
        <taxon>Ecdysozoa</taxon>
        <taxon>Arthropoda</taxon>
        <taxon>Chelicerata</taxon>
        <taxon>Arachnida</taxon>
        <taxon>Acari</taxon>
        <taxon>Parasitiformes</taxon>
        <taxon>Ixodida</taxon>
        <taxon>Ixodoidea</taxon>
        <taxon>Ixodidae</taxon>
        <taxon>Amblyomminae</taxon>
        <taxon>Amblyomma</taxon>
    </lineage>
</organism>
<dbReference type="InterPro" id="IPR019402">
    <property type="entry name" value="CWH43_N"/>
</dbReference>